<sequence length="22" mass="2582">MRLDCPGIKNNQNQEYSLRTNS</sequence>
<name>A0A0A8Y4J1_ARUDO</name>
<evidence type="ECO:0000313" key="2">
    <source>
        <dbReference type="EMBL" id="JAD20844.1"/>
    </source>
</evidence>
<feature type="compositionally biased region" description="Polar residues" evidence="1">
    <location>
        <begin position="9"/>
        <end position="22"/>
    </location>
</feature>
<organism evidence="2">
    <name type="scientific">Arundo donax</name>
    <name type="common">Giant reed</name>
    <name type="synonym">Donax arundinaceus</name>
    <dbReference type="NCBI Taxonomy" id="35708"/>
    <lineage>
        <taxon>Eukaryota</taxon>
        <taxon>Viridiplantae</taxon>
        <taxon>Streptophyta</taxon>
        <taxon>Embryophyta</taxon>
        <taxon>Tracheophyta</taxon>
        <taxon>Spermatophyta</taxon>
        <taxon>Magnoliopsida</taxon>
        <taxon>Liliopsida</taxon>
        <taxon>Poales</taxon>
        <taxon>Poaceae</taxon>
        <taxon>PACMAD clade</taxon>
        <taxon>Arundinoideae</taxon>
        <taxon>Arundineae</taxon>
        <taxon>Arundo</taxon>
    </lineage>
</organism>
<feature type="region of interest" description="Disordered" evidence="1">
    <location>
        <begin position="1"/>
        <end position="22"/>
    </location>
</feature>
<reference evidence="2" key="2">
    <citation type="journal article" date="2015" name="Data Brief">
        <title>Shoot transcriptome of the giant reed, Arundo donax.</title>
        <authorList>
            <person name="Barrero R.A."/>
            <person name="Guerrero F.D."/>
            <person name="Moolhuijzen P."/>
            <person name="Goolsby J.A."/>
            <person name="Tidwell J."/>
            <person name="Bellgard S.E."/>
            <person name="Bellgard M.I."/>
        </authorList>
    </citation>
    <scope>NUCLEOTIDE SEQUENCE</scope>
    <source>
        <tissue evidence="2">Shoot tissue taken approximately 20 cm above the soil surface</tissue>
    </source>
</reference>
<dbReference type="AlphaFoldDB" id="A0A0A8Y4J1"/>
<protein>
    <submittedName>
        <fullName evidence="2">Uncharacterized protein</fullName>
    </submittedName>
</protein>
<reference evidence="2" key="1">
    <citation type="submission" date="2014-09" db="EMBL/GenBank/DDBJ databases">
        <authorList>
            <person name="Magalhaes I.L.F."/>
            <person name="Oliveira U."/>
            <person name="Santos F.R."/>
            <person name="Vidigal T.H.D.A."/>
            <person name="Brescovit A.D."/>
            <person name="Santos A.J."/>
        </authorList>
    </citation>
    <scope>NUCLEOTIDE SEQUENCE</scope>
    <source>
        <tissue evidence="2">Shoot tissue taken approximately 20 cm above the soil surface</tissue>
    </source>
</reference>
<accession>A0A0A8Y4J1</accession>
<dbReference type="EMBL" id="GBRH01277051">
    <property type="protein sequence ID" value="JAD20844.1"/>
    <property type="molecule type" value="Transcribed_RNA"/>
</dbReference>
<proteinExistence type="predicted"/>
<evidence type="ECO:0000256" key="1">
    <source>
        <dbReference type="SAM" id="MobiDB-lite"/>
    </source>
</evidence>